<dbReference type="InterPro" id="IPR052893">
    <property type="entry name" value="TCS_response_regulator"/>
</dbReference>
<feature type="domain" description="Response regulatory" evidence="2">
    <location>
        <begin position="18"/>
        <end position="144"/>
    </location>
</feature>
<dbReference type="Pfam" id="PF00072">
    <property type="entry name" value="Response_reg"/>
    <property type="match status" value="1"/>
</dbReference>
<feature type="modified residue" description="4-aspartylphosphate" evidence="1">
    <location>
        <position position="77"/>
    </location>
</feature>
<dbReference type="Proteomes" id="UP000238375">
    <property type="component" value="Unassembled WGS sequence"/>
</dbReference>
<sequence length="152" mass="17917">MNQLSEKQPTEDELYPICYVVADDDPEELFLMRTALQQQERPLPIREFYDGQHVIDYLHQNSAIREDEDTHWLLVLDMQMPRLNGLETIKAIRKNPDWDTIPILLFTDEQDQALIYEAIASGANGCVTKPVQLEDYRQLFDDFFKPYLRDPQ</sequence>
<dbReference type="PROSITE" id="PS50110">
    <property type="entry name" value="RESPONSE_REGULATORY"/>
    <property type="match status" value="1"/>
</dbReference>
<keyword evidence="4" id="KW-1185">Reference proteome</keyword>
<dbReference type="GO" id="GO:0000160">
    <property type="term" value="P:phosphorelay signal transduction system"/>
    <property type="evidence" value="ECO:0007669"/>
    <property type="project" value="InterPro"/>
</dbReference>
<evidence type="ECO:0000256" key="1">
    <source>
        <dbReference type="PROSITE-ProRule" id="PRU00169"/>
    </source>
</evidence>
<evidence type="ECO:0000313" key="3">
    <source>
        <dbReference type="EMBL" id="PRY34695.1"/>
    </source>
</evidence>
<dbReference type="SUPFAM" id="SSF52172">
    <property type="entry name" value="CheY-like"/>
    <property type="match status" value="1"/>
</dbReference>
<dbReference type="SMART" id="SM00448">
    <property type="entry name" value="REC"/>
    <property type="match status" value="1"/>
</dbReference>
<gene>
    <name evidence="3" type="ORF">CLV58_11689</name>
</gene>
<dbReference type="OrthoDB" id="671006at2"/>
<dbReference type="InterPro" id="IPR011006">
    <property type="entry name" value="CheY-like_superfamily"/>
</dbReference>
<name>A0A2T0SMS1_9BACT</name>
<dbReference type="RefSeq" id="WP_106139301.1">
    <property type="nucleotide sequence ID" value="NZ_PVTE01000016.1"/>
</dbReference>
<organism evidence="3 4">
    <name type="scientific">Spirosoma oryzae</name>
    <dbReference type="NCBI Taxonomy" id="1469603"/>
    <lineage>
        <taxon>Bacteria</taxon>
        <taxon>Pseudomonadati</taxon>
        <taxon>Bacteroidota</taxon>
        <taxon>Cytophagia</taxon>
        <taxon>Cytophagales</taxon>
        <taxon>Cytophagaceae</taxon>
        <taxon>Spirosoma</taxon>
    </lineage>
</organism>
<protein>
    <submittedName>
        <fullName evidence="3">Response regulator receiver domain-containing protein</fullName>
    </submittedName>
</protein>
<dbReference type="InterPro" id="IPR001789">
    <property type="entry name" value="Sig_transdc_resp-reg_receiver"/>
</dbReference>
<dbReference type="PANTHER" id="PTHR44520">
    <property type="entry name" value="RESPONSE REGULATOR RCP1-RELATED"/>
    <property type="match status" value="1"/>
</dbReference>
<dbReference type="AlphaFoldDB" id="A0A2T0SMS1"/>
<keyword evidence="1" id="KW-0597">Phosphoprotein</keyword>
<comment type="caution">
    <text evidence="3">The sequence shown here is derived from an EMBL/GenBank/DDBJ whole genome shotgun (WGS) entry which is preliminary data.</text>
</comment>
<evidence type="ECO:0000259" key="2">
    <source>
        <dbReference type="PROSITE" id="PS50110"/>
    </source>
</evidence>
<evidence type="ECO:0000313" key="4">
    <source>
        <dbReference type="Proteomes" id="UP000238375"/>
    </source>
</evidence>
<dbReference type="PANTHER" id="PTHR44520:SF2">
    <property type="entry name" value="RESPONSE REGULATOR RCP1"/>
    <property type="match status" value="1"/>
</dbReference>
<proteinExistence type="predicted"/>
<reference evidence="3 4" key="1">
    <citation type="submission" date="2018-03" db="EMBL/GenBank/DDBJ databases">
        <title>Genomic Encyclopedia of Archaeal and Bacterial Type Strains, Phase II (KMG-II): from individual species to whole genera.</title>
        <authorList>
            <person name="Goeker M."/>
        </authorList>
    </citation>
    <scope>NUCLEOTIDE SEQUENCE [LARGE SCALE GENOMIC DNA]</scope>
    <source>
        <strain evidence="3 4">DSM 28354</strain>
    </source>
</reference>
<dbReference type="Gene3D" id="3.40.50.2300">
    <property type="match status" value="1"/>
</dbReference>
<accession>A0A2T0SMS1</accession>
<dbReference type="EMBL" id="PVTE01000016">
    <property type="protein sequence ID" value="PRY34695.1"/>
    <property type="molecule type" value="Genomic_DNA"/>
</dbReference>